<dbReference type="EMBL" id="VSRR010016585">
    <property type="protein sequence ID" value="MPC59463.1"/>
    <property type="molecule type" value="Genomic_DNA"/>
</dbReference>
<comment type="caution">
    <text evidence="1">The sequence shown here is derived from an EMBL/GenBank/DDBJ whole genome shotgun (WGS) entry which is preliminary data.</text>
</comment>
<evidence type="ECO:0000313" key="1">
    <source>
        <dbReference type="EMBL" id="MPC59463.1"/>
    </source>
</evidence>
<name>A0A5B7GPH2_PORTR</name>
<dbReference type="Proteomes" id="UP000324222">
    <property type="component" value="Unassembled WGS sequence"/>
</dbReference>
<evidence type="ECO:0000313" key="2">
    <source>
        <dbReference type="Proteomes" id="UP000324222"/>
    </source>
</evidence>
<gene>
    <name evidence="1" type="ORF">E2C01_053482</name>
</gene>
<organism evidence="1 2">
    <name type="scientific">Portunus trituberculatus</name>
    <name type="common">Swimming crab</name>
    <name type="synonym">Neptunus trituberculatus</name>
    <dbReference type="NCBI Taxonomy" id="210409"/>
    <lineage>
        <taxon>Eukaryota</taxon>
        <taxon>Metazoa</taxon>
        <taxon>Ecdysozoa</taxon>
        <taxon>Arthropoda</taxon>
        <taxon>Crustacea</taxon>
        <taxon>Multicrustacea</taxon>
        <taxon>Malacostraca</taxon>
        <taxon>Eumalacostraca</taxon>
        <taxon>Eucarida</taxon>
        <taxon>Decapoda</taxon>
        <taxon>Pleocyemata</taxon>
        <taxon>Brachyura</taxon>
        <taxon>Eubrachyura</taxon>
        <taxon>Portunoidea</taxon>
        <taxon>Portunidae</taxon>
        <taxon>Portuninae</taxon>
        <taxon>Portunus</taxon>
    </lineage>
</organism>
<keyword evidence="2" id="KW-1185">Reference proteome</keyword>
<reference evidence="1 2" key="1">
    <citation type="submission" date="2019-05" db="EMBL/GenBank/DDBJ databases">
        <title>Another draft genome of Portunus trituberculatus and its Hox gene families provides insights of decapod evolution.</title>
        <authorList>
            <person name="Jeong J.-H."/>
            <person name="Song I."/>
            <person name="Kim S."/>
            <person name="Choi T."/>
            <person name="Kim D."/>
            <person name="Ryu S."/>
            <person name="Kim W."/>
        </authorList>
    </citation>
    <scope>NUCLEOTIDE SEQUENCE [LARGE SCALE GENOMIC DNA]</scope>
    <source>
        <tissue evidence="1">Muscle</tissue>
    </source>
</reference>
<accession>A0A5B7GPH2</accession>
<dbReference type="AlphaFoldDB" id="A0A5B7GPH2"/>
<protein>
    <submittedName>
        <fullName evidence="1">Uncharacterized protein</fullName>
    </submittedName>
</protein>
<proteinExistence type="predicted"/>
<sequence>MLAPGRAMGGGGGGGGGLVLSGVPSVLVIMRCRVGVIDLFVILFTLPQTSIIPAMGGAATGAAGACCRI</sequence>